<dbReference type="OrthoDB" id="2567457at2759"/>
<keyword evidence="3" id="KW-1185">Reference proteome</keyword>
<feature type="region of interest" description="Disordered" evidence="1">
    <location>
        <begin position="1"/>
        <end position="21"/>
    </location>
</feature>
<dbReference type="PANTHER" id="PTHR34846:SF11">
    <property type="entry name" value="4-CARBOXYMUCONOLACTONE DECARBOXYLASE FAMILY PROTEIN (AFU_ORTHOLOGUE AFUA_6G11590)"/>
    <property type="match status" value="1"/>
</dbReference>
<dbReference type="Proteomes" id="UP000326198">
    <property type="component" value="Unassembled WGS sequence"/>
</dbReference>
<dbReference type="EMBL" id="ML736335">
    <property type="protein sequence ID" value="KAE8372923.1"/>
    <property type="molecule type" value="Genomic_DNA"/>
</dbReference>
<accession>A0A5N7AT75</accession>
<evidence type="ECO:0000313" key="2">
    <source>
        <dbReference type="EMBL" id="KAE8372923.1"/>
    </source>
</evidence>
<reference evidence="2 3" key="1">
    <citation type="submission" date="2019-04" db="EMBL/GenBank/DDBJ databases">
        <title>Friends and foes A comparative genomics studyof 23 Aspergillus species from section Flavi.</title>
        <authorList>
            <consortium name="DOE Joint Genome Institute"/>
            <person name="Kjaerbolling I."/>
            <person name="Vesth T."/>
            <person name="Frisvad J.C."/>
            <person name="Nybo J.L."/>
            <person name="Theobald S."/>
            <person name="Kildgaard S."/>
            <person name="Isbrandt T."/>
            <person name="Kuo A."/>
            <person name="Sato A."/>
            <person name="Lyhne E.K."/>
            <person name="Kogle M.E."/>
            <person name="Wiebenga A."/>
            <person name="Kun R.S."/>
            <person name="Lubbers R.J."/>
            <person name="Makela M.R."/>
            <person name="Barry K."/>
            <person name="Chovatia M."/>
            <person name="Clum A."/>
            <person name="Daum C."/>
            <person name="Haridas S."/>
            <person name="He G."/>
            <person name="LaButti K."/>
            <person name="Lipzen A."/>
            <person name="Mondo S."/>
            <person name="Riley R."/>
            <person name="Salamov A."/>
            <person name="Simmons B.A."/>
            <person name="Magnuson J.K."/>
            <person name="Henrissat B."/>
            <person name="Mortensen U.H."/>
            <person name="Larsen T.O."/>
            <person name="Devries R.P."/>
            <person name="Grigoriev I.V."/>
            <person name="Machida M."/>
            <person name="Baker S.E."/>
            <person name="Andersen M.R."/>
        </authorList>
    </citation>
    <scope>NUCLEOTIDE SEQUENCE [LARGE SCALE GENOMIC DNA]</scope>
    <source>
        <strain evidence="2 3">IBT 29228</strain>
    </source>
</reference>
<sequence length="201" mass="22157">MSAGSRFPARTREEMPTTEEREAHDFIKDCLLMGIKDEDKEVVLSREGKLLGHFATYTYSPTFGKAVFEVVKSLATLPLELNVRETVIFATAGFFKAKYPAYVHVPVARAFTTLAPAQIEILARGEKPNDLDVKEEAAYEVARALHITRGPLSQVIFDRCIKALGKEQTLSVIHFASFYALISSSVNGADVGLPYGESDVV</sequence>
<evidence type="ECO:0000313" key="3">
    <source>
        <dbReference type="Proteomes" id="UP000326198"/>
    </source>
</evidence>
<evidence type="ECO:0008006" key="4">
    <source>
        <dbReference type="Google" id="ProtNLM"/>
    </source>
</evidence>
<protein>
    <recommendedName>
        <fullName evidence="4">Carboxymuconolactone decarboxylase-like domain-containing protein</fullName>
    </recommendedName>
</protein>
<dbReference type="AlphaFoldDB" id="A0A5N7AT75"/>
<evidence type="ECO:0000256" key="1">
    <source>
        <dbReference type="SAM" id="MobiDB-lite"/>
    </source>
</evidence>
<dbReference type="InterPro" id="IPR029032">
    <property type="entry name" value="AhpD-like"/>
</dbReference>
<proteinExistence type="predicted"/>
<organism evidence="2 3">
    <name type="scientific">Aspergillus bertholletiae</name>
    <dbReference type="NCBI Taxonomy" id="1226010"/>
    <lineage>
        <taxon>Eukaryota</taxon>
        <taxon>Fungi</taxon>
        <taxon>Dikarya</taxon>
        <taxon>Ascomycota</taxon>
        <taxon>Pezizomycotina</taxon>
        <taxon>Eurotiomycetes</taxon>
        <taxon>Eurotiomycetidae</taxon>
        <taxon>Eurotiales</taxon>
        <taxon>Aspergillaceae</taxon>
        <taxon>Aspergillus</taxon>
        <taxon>Aspergillus subgen. Circumdati</taxon>
    </lineage>
</organism>
<dbReference type="Gene3D" id="1.20.1290.10">
    <property type="entry name" value="AhpD-like"/>
    <property type="match status" value="1"/>
</dbReference>
<gene>
    <name evidence="2" type="ORF">BDV26DRAFT_297421</name>
</gene>
<dbReference type="PANTHER" id="PTHR34846">
    <property type="entry name" value="4-CARBOXYMUCONOLACTONE DECARBOXYLASE FAMILY PROTEIN (AFU_ORTHOLOGUE AFUA_6G11590)"/>
    <property type="match status" value="1"/>
</dbReference>
<dbReference type="SUPFAM" id="SSF69118">
    <property type="entry name" value="AhpD-like"/>
    <property type="match status" value="1"/>
</dbReference>
<feature type="compositionally biased region" description="Basic and acidic residues" evidence="1">
    <location>
        <begin position="10"/>
        <end position="21"/>
    </location>
</feature>
<name>A0A5N7AT75_9EURO</name>